<evidence type="ECO:0000313" key="2">
    <source>
        <dbReference type="EMBL" id="OWZ15002.1"/>
    </source>
</evidence>
<dbReference type="Proteomes" id="UP000198211">
    <property type="component" value="Unassembled WGS sequence"/>
</dbReference>
<dbReference type="OrthoDB" id="1748060at2759"/>
<sequence length="272" mass="31205">MAARVESRMGMTDGLDLRILEMIDHVMVTHNEYARFFNARDIMVQQAGDHYQEALVEYRRRVDEGESTENNPALRLNDFLPENVDLRLRLHVTRQANPGTHNTPTASEVAAIVIDQGAALHSDILLTTRGGGFRCIFESSSSYDPLQYPLRFPCGERGWTYDLPYVGNSVSNNEEPKTMSLREYEAYLLYDCTTSDSLILWARRLTLQYCVDQWAKLEQARLRFIENNQLQYRLGTVQGLADALRNESVEVHQVAADEEVRQRRASTRQASR</sequence>
<dbReference type="EMBL" id="NBNE01001214">
    <property type="protein sequence ID" value="OWZ15002.1"/>
    <property type="molecule type" value="Genomic_DNA"/>
</dbReference>
<reference evidence="3" key="1">
    <citation type="submission" date="2017-03" db="EMBL/GenBank/DDBJ databases">
        <title>Phytopthora megakarya and P. palmivora, two closely related causual agents of cacao black pod achieved similar genome size and gene model numbers by different mechanisms.</title>
        <authorList>
            <person name="Ali S."/>
            <person name="Shao J."/>
            <person name="Larry D.J."/>
            <person name="Kronmiller B."/>
            <person name="Shen D."/>
            <person name="Strem M.D."/>
            <person name="Melnick R.L."/>
            <person name="Guiltinan M.J."/>
            <person name="Tyler B.M."/>
            <person name="Meinhardt L.W."/>
            <person name="Bailey B.A."/>
        </authorList>
    </citation>
    <scope>NUCLEOTIDE SEQUENCE [LARGE SCALE GENOMIC DNA]</scope>
    <source>
        <strain evidence="3">zdho120</strain>
    </source>
</reference>
<gene>
    <name evidence="2" type="ORF">PHMEG_00011432</name>
</gene>
<protein>
    <submittedName>
        <fullName evidence="2">Helitron helicase</fullName>
    </submittedName>
</protein>
<evidence type="ECO:0000313" key="3">
    <source>
        <dbReference type="Proteomes" id="UP000198211"/>
    </source>
</evidence>
<comment type="caution">
    <text evidence="2">The sequence shown here is derived from an EMBL/GenBank/DDBJ whole genome shotgun (WGS) entry which is preliminary data.</text>
</comment>
<keyword evidence="2" id="KW-0547">Nucleotide-binding</keyword>
<keyword evidence="2" id="KW-0067">ATP-binding</keyword>
<dbReference type="GO" id="GO:0004386">
    <property type="term" value="F:helicase activity"/>
    <property type="evidence" value="ECO:0007669"/>
    <property type="project" value="UniProtKB-KW"/>
</dbReference>
<proteinExistence type="predicted"/>
<keyword evidence="2" id="KW-0378">Hydrolase</keyword>
<accession>A0A225WBR0</accession>
<dbReference type="AlphaFoldDB" id="A0A225WBR0"/>
<organism evidence="2 3">
    <name type="scientific">Phytophthora megakarya</name>
    <dbReference type="NCBI Taxonomy" id="4795"/>
    <lineage>
        <taxon>Eukaryota</taxon>
        <taxon>Sar</taxon>
        <taxon>Stramenopiles</taxon>
        <taxon>Oomycota</taxon>
        <taxon>Peronosporomycetes</taxon>
        <taxon>Peronosporales</taxon>
        <taxon>Peronosporaceae</taxon>
        <taxon>Phytophthora</taxon>
    </lineage>
</organism>
<name>A0A225WBR0_9STRA</name>
<dbReference type="PANTHER" id="PTHR45786:SF74">
    <property type="entry name" value="ATP-DEPENDENT DNA HELICASE"/>
    <property type="match status" value="1"/>
</dbReference>
<evidence type="ECO:0000259" key="1">
    <source>
        <dbReference type="Pfam" id="PF14214"/>
    </source>
</evidence>
<keyword evidence="3" id="KW-1185">Reference proteome</keyword>
<dbReference type="PANTHER" id="PTHR45786">
    <property type="entry name" value="DNA BINDING PROTEIN-LIKE"/>
    <property type="match status" value="1"/>
</dbReference>
<dbReference type="STRING" id="4795.A0A225WBR0"/>
<dbReference type="InterPro" id="IPR025476">
    <property type="entry name" value="Helitron_helicase-like"/>
</dbReference>
<feature type="domain" description="Helitron helicase-like" evidence="1">
    <location>
        <begin position="185"/>
        <end position="256"/>
    </location>
</feature>
<dbReference type="Pfam" id="PF14214">
    <property type="entry name" value="Helitron_like_N"/>
    <property type="match status" value="1"/>
</dbReference>
<keyword evidence="2" id="KW-0347">Helicase</keyword>